<dbReference type="PANTHER" id="PTHR46717:SF1">
    <property type="entry name" value="E3 UBIQUITIN-PROTEIN LIGASE RNF180"/>
    <property type="match status" value="1"/>
</dbReference>
<dbReference type="GO" id="GO:0031624">
    <property type="term" value="F:ubiquitin conjugating enzyme binding"/>
    <property type="evidence" value="ECO:0007669"/>
    <property type="project" value="TreeGrafter"/>
</dbReference>
<name>A0A9P0EAV8_NEZVI</name>
<evidence type="ECO:0008006" key="3">
    <source>
        <dbReference type="Google" id="ProtNLM"/>
    </source>
</evidence>
<dbReference type="EMBL" id="OV725077">
    <property type="protein sequence ID" value="CAH1391549.1"/>
    <property type="molecule type" value="Genomic_DNA"/>
</dbReference>
<gene>
    <name evidence="1" type="ORF">NEZAVI_LOCUS2551</name>
</gene>
<proteinExistence type="predicted"/>
<dbReference type="AlphaFoldDB" id="A0A9P0EAV8"/>
<keyword evidence="2" id="KW-1185">Reference proteome</keyword>
<dbReference type="GO" id="GO:0032436">
    <property type="term" value="P:positive regulation of proteasomal ubiquitin-dependent protein catabolic process"/>
    <property type="evidence" value="ECO:0007669"/>
    <property type="project" value="TreeGrafter"/>
</dbReference>
<dbReference type="GO" id="GO:0000209">
    <property type="term" value="P:protein polyubiquitination"/>
    <property type="evidence" value="ECO:0007669"/>
    <property type="project" value="InterPro"/>
</dbReference>
<sequence>MSQIVLKCRQCRKQLLDSTISPILSGHNSVLDAKSIIYPYCDNDCEDIINSLYLEETSFPEWILSSVDEAGWKKGKVKCPKCSARVGSFDFVSGRKCKCNENVLPPLHLIKSKVDFQLIETLD</sequence>
<dbReference type="GO" id="GO:0061630">
    <property type="term" value="F:ubiquitin protein ligase activity"/>
    <property type="evidence" value="ECO:0007669"/>
    <property type="project" value="InterPro"/>
</dbReference>
<reference evidence="1" key="1">
    <citation type="submission" date="2022-01" db="EMBL/GenBank/DDBJ databases">
        <authorList>
            <person name="King R."/>
        </authorList>
    </citation>
    <scope>NUCLEOTIDE SEQUENCE</scope>
</reference>
<dbReference type="Proteomes" id="UP001152798">
    <property type="component" value="Chromosome 1"/>
</dbReference>
<dbReference type="GO" id="GO:0005789">
    <property type="term" value="C:endoplasmic reticulum membrane"/>
    <property type="evidence" value="ECO:0007669"/>
    <property type="project" value="TreeGrafter"/>
</dbReference>
<dbReference type="OrthoDB" id="2017893at2759"/>
<organism evidence="1 2">
    <name type="scientific">Nezara viridula</name>
    <name type="common">Southern green stink bug</name>
    <name type="synonym">Cimex viridulus</name>
    <dbReference type="NCBI Taxonomy" id="85310"/>
    <lineage>
        <taxon>Eukaryota</taxon>
        <taxon>Metazoa</taxon>
        <taxon>Ecdysozoa</taxon>
        <taxon>Arthropoda</taxon>
        <taxon>Hexapoda</taxon>
        <taxon>Insecta</taxon>
        <taxon>Pterygota</taxon>
        <taxon>Neoptera</taxon>
        <taxon>Paraneoptera</taxon>
        <taxon>Hemiptera</taxon>
        <taxon>Heteroptera</taxon>
        <taxon>Panheteroptera</taxon>
        <taxon>Pentatomomorpha</taxon>
        <taxon>Pentatomoidea</taxon>
        <taxon>Pentatomidae</taxon>
        <taxon>Pentatominae</taxon>
        <taxon>Nezara</taxon>
    </lineage>
</organism>
<protein>
    <recommendedName>
        <fullName evidence="3">E3 ubiquitin-protein ligase</fullName>
    </recommendedName>
</protein>
<dbReference type="PANTHER" id="PTHR46717">
    <property type="entry name" value="E3 UBIQUITIN-PROTEIN LIGASE RNF180"/>
    <property type="match status" value="1"/>
</dbReference>
<dbReference type="InterPro" id="IPR033263">
    <property type="entry name" value="RNF180"/>
</dbReference>
<accession>A0A9P0EAV8</accession>
<dbReference type="GO" id="GO:0042415">
    <property type="term" value="P:norepinephrine metabolic process"/>
    <property type="evidence" value="ECO:0007669"/>
    <property type="project" value="TreeGrafter"/>
</dbReference>
<evidence type="ECO:0000313" key="2">
    <source>
        <dbReference type="Proteomes" id="UP001152798"/>
    </source>
</evidence>
<evidence type="ECO:0000313" key="1">
    <source>
        <dbReference type="EMBL" id="CAH1391549.1"/>
    </source>
</evidence>
<dbReference type="GO" id="GO:0042428">
    <property type="term" value="P:serotonin metabolic process"/>
    <property type="evidence" value="ECO:0007669"/>
    <property type="project" value="TreeGrafter"/>
</dbReference>